<evidence type="ECO:0000259" key="2">
    <source>
        <dbReference type="Pfam" id="PF07051"/>
    </source>
</evidence>
<dbReference type="PANTHER" id="PTHR13336">
    <property type="entry name" value="OVARIAN CARCINOMA IMMUNOREACTIVE ANTIGEN"/>
    <property type="match status" value="1"/>
</dbReference>
<dbReference type="InterPro" id="IPR009764">
    <property type="entry name" value="OCIA_dom"/>
</dbReference>
<feature type="domain" description="OCIA" evidence="2">
    <location>
        <begin position="27"/>
        <end position="112"/>
    </location>
</feature>
<protein>
    <recommendedName>
        <fullName evidence="2">OCIA domain-containing protein</fullName>
    </recommendedName>
</protein>
<dbReference type="GO" id="GO:0005768">
    <property type="term" value="C:endosome"/>
    <property type="evidence" value="ECO:0007669"/>
    <property type="project" value="TreeGrafter"/>
</dbReference>
<organism evidence="3 4">
    <name type="scientific">Brassicogethes aeneus</name>
    <name type="common">Rape pollen beetle</name>
    <name type="synonym">Meligethes aeneus</name>
    <dbReference type="NCBI Taxonomy" id="1431903"/>
    <lineage>
        <taxon>Eukaryota</taxon>
        <taxon>Metazoa</taxon>
        <taxon>Ecdysozoa</taxon>
        <taxon>Arthropoda</taxon>
        <taxon>Hexapoda</taxon>
        <taxon>Insecta</taxon>
        <taxon>Pterygota</taxon>
        <taxon>Neoptera</taxon>
        <taxon>Endopterygota</taxon>
        <taxon>Coleoptera</taxon>
        <taxon>Polyphaga</taxon>
        <taxon>Cucujiformia</taxon>
        <taxon>Nitidulidae</taxon>
        <taxon>Meligethinae</taxon>
        <taxon>Brassicogethes</taxon>
    </lineage>
</organism>
<accession>A0A9P0ARD3</accession>
<dbReference type="OrthoDB" id="6513616at2759"/>
<feature type="compositionally biased region" description="Basic and acidic residues" evidence="1">
    <location>
        <begin position="199"/>
        <end position="213"/>
    </location>
</feature>
<dbReference type="InterPro" id="IPR040187">
    <property type="entry name" value="OCAD1/2"/>
</dbReference>
<reference evidence="3" key="1">
    <citation type="submission" date="2021-12" db="EMBL/GenBank/DDBJ databases">
        <authorList>
            <person name="King R."/>
        </authorList>
    </citation>
    <scope>NUCLEOTIDE SEQUENCE</scope>
</reference>
<gene>
    <name evidence="3" type="ORF">MELIAE_LOCUS67</name>
</gene>
<feature type="compositionally biased region" description="Polar residues" evidence="1">
    <location>
        <begin position="140"/>
        <end position="168"/>
    </location>
</feature>
<dbReference type="Proteomes" id="UP001154078">
    <property type="component" value="Chromosome 1"/>
</dbReference>
<feature type="region of interest" description="Disordered" evidence="1">
    <location>
        <begin position="1"/>
        <end position="25"/>
    </location>
</feature>
<keyword evidence="4" id="KW-1185">Reference proteome</keyword>
<dbReference type="AlphaFoldDB" id="A0A9P0ARD3"/>
<evidence type="ECO:0000313" key="4">
    <source>
        <dbReference type="Proteomes" id="UP001154078"/>
    </source>
</evidence>
<evidence type="ECO:0000313" key="3">
    <source>
        <dbReference type="EMBL" id="CAH0545724.1"/>
    </source>
</evidence>
<dbReference type="Pfam" id="PF07051">
    <property type="entry name" value="OCIA"/>
    <property type="match status" value="1"/>
</dbReference>
<sequence>MNPNQNDPYDKDETRPFPGPNRQRPQQYKFSAEELRVIKECNEESFYQRCLPMSGLLAGSMYYGVKAGYLAPSQRFGAVPKVAMGVFLGYFLGKFSYQTKCAEKLMQLPNSKVGEMLRQRRRGNIQESSDSFGPGMALSPFSSIPSPNDTYSDLNPRNSLDMDTSRPQNDGLDESQRPSLDNPIYDEEMPPVKPNYKTSYEELRKQNREEYQQKRTGTYGQANKPPYTSAPRASDSESIPTYKPTNKYGDDFE</sequence>
<feature type="region of interest" description="Disordered" evidence="1">
    <location>
        <begin position="121"/>
        <end position="253"/>
    </location>
</feature>
<proteinExistence type="predicted"/>
<name>A0A9P0ARD3_BRAAE</name>
<dbReference type="PANTHER" id="PTHR13336:SF3">
    <property type="entry name" value="OCIA DOMAIN-CONTAINING PROTEIN 1"/>
    <property type="match status" value="1"/>
</dbReference>
<evidence type="ECO:0000256" key="1">
    <source>
        <dbReference type="SAM" id="MobiDB-lite"/>
    </source>
</evidence>
<dbReference type="EMBL" id="OV121132">
    <property type="protein sequence ID" value="CAH0545724.1"/>
    <property type="molecule type" value="Genomic_DNA"/>
</dbReference>